<dbReference type="PROSITE" id="PS01031">
    <property type="entry name" value="SHSP"/>
    <property type="match status" value="1"/>
</dbReference>
<dbReference type="InterPro" id="IPR001436">
    <property type="entry name" value="Alpha-crystallin/sHSP_animal"/>
</dbReference>
<organism evidence="4 5">
    <name type="scientific">Crassostrea virginica</name>
    <name type="common">Eastern oyster</name>
    <dbReference type="NCBI Taxonomy" id="6565"/>
    <lineage>
        <taxon>Eukaryota</taxon>
        <taxon>Metazoa</taxon>
        <taxon>Spiralia</taxon>
        <taxon>Lophotrochozoa</taxon>
        <taxon>Mollusca</taxon>
        <taxon>Bivalvia</taxon>
        <taxon>Autobranchia</taxon>
        <taxon>Pteriomorphia</taxon>
        <taxon>Ostreida</taxon>
        <taxon>Ostreoidea</taxon>
        <taxon>Ostreidae</taxon>
        <taxon>Crassostrea</taxon>
    </lineage>
</organism>
<dbReference type="InterPro" id="IPR002068">
    <property type="entry name" value="A-crystallin/Hsp20_dom"/>
</dbReference>
<reference evidence="5" key="1">
    <citation type="submission" date="2025-08" db="UniProtKB">
        <authorList>
            <consortium name="RefSeq"/>
        </authorList>
    </citation>
    <scope>IDENTIFICATION</scope>
    <source>
        <tissue evidence="5">Whole sample</tissue>
    </source>
</reference>
<dbReference type="Pfam" id="PF00011">
    <property type="entry name" value="HSP20"/>
    <property type="match status" value="1"/>
</dbReference>
<protein>
    <submittedName>
        <fullName evidence="5">Uncharacterized protein LOC111129616</fullName>
    </submittedName>
</protein>
<dbReference type="AlphaFoldDB" id="A0A8B8DV69"/>
<gene>
    <name evidence="5" type="primary">LOC111129616</name>
</gene>
<proteinExistence type="inferred from homology"/>
<dbReference type="GO" id="GO:0051082">
    <property type="term" value="F:unfolded protein binding"/>
    <property type="evidence" value="ECO:0007669"/>
    <property type="project" value="TreeGrafter"/>
</dbReference>
<evidence type="ECO:0000256" key="1">
    <source>
        <dbReference type="PROSITE-ProRule" id="PRU00285"/>
    </source>
</evidence>
<dbReference type="RefSeq" id="XP_022331780.1">
    <property type="nucleotide sequence ID" value="XM_022476072.1"/>
</dbReference>
<dbReference type="GeneID" id="111129616"/>
<dbReference type="InterPro" id="IPR008978">
    <property type="entry name" value="HSP20-like_chaperone"/>
</dbReference>
<dbReference type="GO" id="GO:0005737">
    <property type="term" value="C:cytoplasm"/>
    <property type="evidence" value="ECO:0007669"/>
    <property type="project" value="TreeGrafter"/>
</dbReference>
<accession>A0A8B8DV69</accession>
<name>A0A8B8DV69_CRAVI</name>
<dbReference type="PANTHER" id="PTHR45640:SF26">
    <property type="entry name" value="RE23625P"/>
    <property type="match status" value="1"/>
</dbReference>
<dbReference type="KEGG" id="cvn:111129616"/>
<dbReference type="PANTHER" id="PTHR45640">
    <property type="entry name" value="HEAT SHOCK PROTEIN HSP-12.2-RELATED"/>
    <property type="match status" value="1"/>
</dbReference>
<dbReference type="Gene3D" id="2.60.40.790">
    <property type="match status" value="2"/>
</dbReference>
<dbReference type="Proteomes" id="UP000694844">
    <property type="component" value="Chromosome 4"/>
</dbReference>
<dbReference type="CDD" id="cd06526">
    <property type="entry name" value="metazoan_ACD"/>
    <property type="match status" value="1"/>
</dbReference>
<evidence type="ECO:0000313" key="5">
    <source>
        <dbReference type="RefSeq" id="XP_022331780.1"/>
    </source>
</evidence>
<sequence length="230" mass="26519">MNNLPITYQRPDSGAPHQPTPMRELLKSLLHEELVNPHLDNQGPLKWTQAFQLHHHYHPGEVKVFIKDGVLRVHAKHVRGEDDENCDIRESKRYVTLPRNIERNKLHCYSHGHQLVVEAPFAIKIEKENGVEVEIKETDEEETSDDDKSSSFKHEIDLSVFKPDHISVRRFDHDVVIKAEHSQDEDGIKVSRSFHREFKIPSNAVPGEIRCQRNKSGLLIFRAPLAADDS</sequence>
<feature type="domain" description="SHSP" evidence="3">
    <location>
        <begin position="134"/>
        <end position="230"/>
    </location>
</feature>
<evidence type="ECO:0000313" key="4">
    <source>
        <dbReference type="Proteomes" id="UP000694844"/>
    </source>
</evidence>
<dbReference type="SUPFAM" id="SSF49764">
    <property type="entry name" value="HSP20-like chaperones"/>
    <property type="match status" value="2"/>
</dbReference>
<evidence type="ECO:0000256" key="2">
    <source>
        <dbReference type="RuleBase" id="RU003616"/>
    </source>
</evidence>
<dbReference type="GO" id="GO:0005634">
    <property type="term" value="C:nucleus"/>
    <property type="evidence" value="ECO:0007669"/>
    <property type="project" value="TreeGrafter"/>
</dbReference>
<dbReference type="OrthoDB" id="1431247at2759"/>
<dbReference type="GO" id="GO:0042026">
    <property type="term" value="P:protein refolding"/>
    <property type="evidence" value="ECO:0007669"/>
    <property type="project" value="TreeGrafter"/>
</dbReference>
<evidence type="ECO:0000259" key="3">
    <source>
        <dbReference type="PROSITE" id="PS01031"/>
    </source>
</evidence>
<dbReference type="GO" id="GO:0009408">
    <property type="term" value="P:response to heat"/>
    <property type="evidence" value="ECO:0007669"/>
    <property type="project" value="TreeGrafter"/>
</dbReference>
<comment type="similarity">
    <text evidence="1 2">Belongs to the small heat shock protein (HSP20) family.</text>
</comment>
<keyword evidence="4" id="KW-1185">Reference proteome</keyword>